<name>A0ACC3CWH2_9PEZI</name>
<comment type="caution">
    <text evidence="1">The sequence shown here is derived from an EMBL/GenBank/DDBJ whole genome shotgun (WGS) entry which is preliminary data.</text>
</comment>
<feature type="non-terminal residue" evidence="1">
    <location>
        <position position="1"/>
    </location>
</feature>
<organism evidence="1 2">
    <name type="scientific">Coniosporium uncinatum</name>
    <dbReference type="NCBI Taxonomy" id="93489"/>
    <lineage>
        <taxon>Eukaryota</taxon>
        <taxon>Fungi</taxon>
        <taxon>Dikarya</taxon>
        <taxon>Ascomycota</taxon>
        <taxon>Pezizomycotina</taxon>
        <taxon>Dothideomycetes</taxon>
        <taxon>Dothideomycetes incertae sedis</taxon>
        <taxon>Coniosporium</taxon>
    </lineage>
</organism>
<gene>
    <name evidence="1" type="ORF">LTS18_013922</name>
</gene>
<evidence type="ECO:0000313" key="1">
    <source>
        <dbReference type="EMBL" id="KAK3045379.1"/>
    </source>
</evidence>
<protein>
    <submittedName>
        <fullName evidence="1">Uncharacterized protein</fullName>
    </submittedName>
</protein>
<dbReference type="Proteomes" id="UP001186974">
    <property type="component" value="Unassembled WGS sequence"/>
</dbReference>
<sequence>LIRTLHYADANGGHNFPQSPCFVRLGIWAGGDPKNDNYTIEWAGGLVDYEAGPYTMVVQSLFVEDFSSGSKYEYGDMSGSWQSIKVTEGESRIMKEIRSPKGVSGHWNALPKAAQIAIIAGSISVAAVLAVIIAFCCVKQRRAGRKEKAVADAMYERDARELMEYRQGIAKKQFRVELSRVPSAPSRPGRMF</sequence>
<keyword evidence="2" id="KW-1185">Reference proteome</keyword>
<dbReference type="EMBL" id="JAWDJW010010705">
    <property type="protein sequence ID" value="KAK3045379.1"/>
    <property type="molecule type" value="Genomic_DNA"/>
</dbReference>
<reference evidence="1" key="1">
    <citation type="submission" date="2024-09" db="EMBL/GenBank/DDBJ databases">
        <title>Black Yeasts Isolated from many extreme environments.</title>
        <authorList>
            <person name="Coleine C."/>
            <person name="Stajich J.E."/>
            <person name="Selbmann L."/>
        </authorList>
    </citation>
    <scope>NUCLEOTIDE SEQUENCE</scope>
    <source>
        <strain evidence="1">CCFEE 5737</strain>
    </source>
</reference>
<accession>A0ACC3CWH2</accession>
<evidence type="ECO:0000313" key="2">
    <source>
        <dbReference type="Proteomes" id="UP001186974"/>
    </source>
</evidence>
<proteinExistence type="predicted"/>